<gene>
    <name evidence="1" type="ORF">J0J69_07310</name>
    <name evidence="2" type="ORF">J0J70_00245</name>
</gene>
<proteinExistence type="predicted"/>
<dbReference type="Proteomes" id="UP001058072">
    <property type="component" value="Chromosome"/>
</dbReference>
<evidence type="ECO:0000313" key="2">
    <source>
        <dbReference type="EMBL" id="UUF08520.1"/>
    </source>
</evidence>
<evidence type="ECO:0000313" key="4">
    <source>
        <dbReference type="Proteomes" id="UP001058072"/>
    </source>
</evidence>
<organism evidence="2 4">
    <name type="scientific">Turicibacter bilis</name>
    <dbReference type="NCBI Taxonomy" id="2735723"/>
    <lineage>
        <taxon>Bacteria</taxon>
        <taxon>Bacillati</taxon>
        <taxon>Bacillota</taxon>
        <taxon>Erysipelotrichia</taxon>
        <taxon>Erysipelotrichales</taxon>
        <taxon>Turicibacteraceae</taxon>
        <taxon>Turicibacter</taxon>
    </lineage>
</organism>
<dbReference type="RefSeq" id="WP_172676274.1">
    <property type="nucleotide sequence ID" value="NZ_CP071249.1"/>
</dbReference>
<dbReference type="EMBL" id="CP071250">
    <property type="protein sequence ID" value="UUF08520.1"/>
    <property type="molecule type" value="Genomic_DNA"/>
</dbReference>
<sequence>MEKNNSYNPFRLLSDAHLTEDMSCCTDTYLLDRSTMKVEPCEVIANAEQAKEEEK</sequence>
<protein>
    <submittedName>
        <fullName evidence="2">Uncharacterized protein</fullName>
    </submittedName>
</protein>
<dbReference type="EMBL" id="CP071249">
    <property type="protein sequence ID" value="UUF04960.1"/>
    <property type="molecule type" value="Genomic_DNA"/>
</dbReference>
<dbReference type="Proteomes" id="UP001058016">
    <property type="component" value="Chromosome"/>
</dbReference>
<dbReference type="AlphaFoldDB" id="A0A9Q9CH39"/>
<reference evidence="2 3" key="1">
    <citation type="submission" date="2021-03" db="EMBL/GenBank/DDBJ databases">
        <title>Comparative Genomics and Metabolomics in the genus Turicibacter.</title>
        <authorList>
            <person name="Maki J."/>
            <person name="Looft T."/>
        </authorList>
    </citation>
    <scope>NUCLEOTIDE SEQUENCE</scope>
    <source>
        <strain evidence="2">ISU324</strain>
        <strain evidence="1 3">MMM721</strain>
    </source>
</reference>
<name>A0A9Q9CH39_9FIRM</name>
<evidence type="ECO:0000313" key="3">
    <source>
        <dbReference type="Proteomes" id="UP001058016"/>
    </source>
</evidence>
<keyword evidence="3" id="KW-1185">Reference proteome</keyword>
<evidence type="ECO:0000313" key="1">
    <source>
        <dbReference type="EMBL" id="UUF04960.1"/>
    </source>
</evidence>
<accession>A0A9Q9CH39</accession>